<dbReference type="Proteomes" id="UP000198995">
    <property type="component" value="Unassembled WGS sequence"/>
</dbReference>
<dbReference type="InterPro" id="IPR044068">
    <property type="entry name" value="CB"/>
</dbReference>
<comment type="similarity">
    <text evidence="9">Belongs to the 'phage' integrase family. XerC subfamily.</text>
</comment>
<sequence length="301" mass="34438">MSAEQLTHFLDELAFTRRLSPNTVEAYRRDLEQYLAWLQQEGLSLERVSYTDARLYLYELGTKDYAKSTVARKLSAIRSWYRYMAGQGLLVDNPWQDLTGPKQDKHLPVAIPEKDLSLFLNRLDLQQTPLGLRDAAIFECLYASGLRVSELIALNLSDVLRAADYPVLKIMGKGRKERMVPLGRKAFAAVMAYLDKGRPQLLTDTEEEALFLNHLGRRLTRRGVGYLTDEYIKKGALTFHVSPHAFRHSFATHLLDHGADLRLIQELLGHESLSTTQIYTKISATRLRDVYLQAHPRAHKK</sequence>
<evidence type="ECO:0000256" key="3">
    <source>
        <dbReference type="ARBA" id="ARBA00022618"/>
    </source>
</evidence>
<evidence type="ECO:0000259" key="11">
    <source>
        <dbReference type="PROSITE" id="PS51900"/>
    </source>
</evidence>
<dbReference type="PANTHER" id="PTHR30349">
    <property type="entry name" value="PHAGE INTEGRASE-RELATED"/>
    <property type="match status" value="1"/>
</dbReference>
<proteinExistence type="inferred from homology"/>
<dbReference type="InterPro" id="IPR011010">
    <property type="entry name" value="DNA_brk_join_enz"/>
</dbReference>
<dbReference type="Gene3D" id="1.10.443.10">
    <property type="entry name" value="Intergrase catalytic core"/>
    <property type="match status" value="1"/>
</dbReference>
<organism evidence="12 13">
    <name type="scientific">Peptococcus niger</name>
    <dbReference type="NCBI Taxonomy" id="2741"/>
    <lineage>
        <taxon>Bacteria</taxon>
        <taxon>Bacillati</taxon>
        <taxon>Bacillota</taxon>
        <taxon>Clostridia</taxon>
        <taxon>Eubacteriales</taxon>
        <taxon>Peptococcaceae</taxon>
        <taxon>Peptococcus</taxon>
    </lineage>
</organism>
<dbReference type="Pfam" id="PF02899">
    <property type="entry name" value="Phage_int_SAM_1"/>
    <property type="match status" value="1"/>
</dbReference>
<keyword evidence="13" id="KW-1185">Reference proteome</keyword>
<feature type="active site" evidence="9">
    <location>
        <position position="173"/>
    </location>
</feature>
<dbReference type="OrthoDB" id="9785687at2"/>
<keyword evidence="5 9" id="KW-0229">DNA integration</keyword>
<dbReference type="PROSITE" id="PS51898">
    <property type="entry name" value="TYR_RECOMBINASE"/>
    <property type="match status" value="1"/>
</dbReference>
<keyword evidence="4 9" id="KW-0159">Chromosome partition</keyword>
<evidence type="ECO:0000256" key="2">
    <source>
        <dbReference type="ARBA" id="ARBA00022490"/>
    </source>
</evidence>
<evidence type="ECO:0000313" key="12">
    <source>
        <dbReference type="EMBL" id="SDD99591.1"/>
    </source>
</evidence>
<evidence type="ECO:0000256" key="7">
    <source>
        <dbReference type="ARBA" id="ARBA00023172"/>
    </source>
</evidence>
<dbReference type="RefSeq" id="WP_159428054.1">
    <property type="nucleotide sequence ID" value="NZ_FNAF01000012.1"/>
</dbReference>
<evidence type="ECO:0000256" key="6">
    <source>
        <dbReference type="ARBA" id="ARBA00023125"/>
    </source>
</evidence>
<dbReference type="Gene3D" id="1.10.150.130">
    <property type="match status" value="1"/>
</dbReference>
<dbReference type="STRING" id="2741.SAMN04489866_11244"/>
<dbReference type="SUPFAM" id="SSF56349">
    <property type="entry name" value="DNA breaking-rejoining enzymes"/>
    <property type="match status" value="1"/>
</dbReference>
<dbReference type="InterPro" id="IPR010998">
    <property type="entry name" value="Integrase_recombinase_N"/>
</dbReference>
<evidence type="ECO:0000256" key="8">
    <source>
        <dbReference type="ARBA" id="ARBA00023306"/>
    </source>
</evidence>
<comment type="subcellular location">
    <subcellularLocation>
        <location evidence="1 9">Cytoplasm</location>
    </subcellularLocation>
</comment>
<keyword evidence="6 9" id="KW-0238">DNA-binding</keyword>
<keyword evidence="7 9" id="KW-0233">DNA recombination</keyword>
<dbReference type="InterPro" id="IPR002104">
    <property type="entry name" value="Integrase_catalytic"/>
</dbReference>
<dbReference type="GO" id="GO:0003677">
    <property type="term" value="F:DNA binding"/>
    <property type="evidence" value="ECO:0007669"/>
    <property type="project" value="UniProtKB-UniRule"/>
</dbReference>
<dbReference type="EMBL" id="FNAF01000012">
    <property type="protein sequence ID" value="SDD99591.1"/>
    <property type="molecule type" value="Genomic_DNA"/>
</dbReference>
<evidence type="ECO:0000256" key="4">
    <source>
        <dbReference type="ARBA" id="ARBA00022829"/>
    </source>
</evidence>
<dbReference type="CDD" id="cd00798">
    <property type="entry name" value="INT_XerDC_C"/>
    <property type="match status" value="1"/>
</dbReference>
<comment type="subunit">
    <text evidence="9">Forms a cyclic heterotetrameric complex composed of two molecules of XerC and two molecules of XerD.</text>
</comment>
<dbReference type="InterPro" id="IPR023009">
    <property type="entry name" value="Tyrosine_recombinase_XerC/XerD"/>
</dbReference>
<comment type="function">
    <text evidence="9">Site-specific tyrosine recombinase, which acts by catalyzing the cutting and rejoining of the recombining DNA molecules. The XerC-XerD complex is essential to convert dimers of the bacterial chromosome into monomers to permit their segregation at cell division. It also contributes to the segregational stability of plasmids.</text>
</comment>
<feature type="active site" description="O-(3'-phospho-DNA)-tyrosine intermediate" evidence="9">
    <location>
        <position position="279"/>
    </location>
</feature>
<dbReference type="GO" id="GO:0051301">
    <property type="term" value="P:cell division"/>
    <property type="evidence" value="ECO:0007669"/>
    <property type="project" value="UniProtKB-KW"/>
</dbReference>
<dbReference type="InterPro" id="IPR013762">
    <property type="entry name" value="Integrase-like_cat_sf"/>
</dbReference>
<dbReference type="AlphaFoldDB" id="A0A1G6ZAP2"/>
<feature type="domain" description="Core-binding (CB)" evidence="11">
    <location>
        <begin position="1"/>
        <end position="85"/>
    </location>
</feature>
<evidence type="ECO:0000256" key="5">
    <source>
        <dbReference type="ARBA" id="ARBA00022908"/>
    </source>
</evidence>
<feature type="active site" evidence="9">
    <location>
        <position position="270"/>
    </location>
</feature>
<keyword evidence="3 9" id="KW-0132">Cell division</keyword>
<feature type="active site" evidence="9">
    <location>
        <position position="147"/>
    </location>
</feature>
<feature type="active site" evidence="9">
    <location>
        <position position="244"/>
    </location>
</feature>
<accession>A0A1G6ZAP2</accession>
<keyword evidence="8 9" id="KW-0131">Cell cycle</keyword>
<evidence type="ECO:0000259" key="10">
    <source>
        <dbReference type="PROSITE" id="PS51898"/>
    </source>
</evidence>
<dbReference type="GO" id="GO:0005737">
    <property type="term" value="C:cytoplasm"/>
    <property type="evidence" value="ECO:0007669"/>
    <property type="project" value="UniProtKB-SubCell"/>
</dbReference>
<keyword evidence="2 9" id="KW-0963">Cytoplasm</keyword>
<dbReference type="PROSITE" id="PS51900">
    <property type="entry name" value="CB"/>
    <property type="match status" value="1"/>
</dbReference>
<gene>
    <name evidence="9" type="primary">xerC</name>
    <name evidence="12" type="ORF">SAMN04489866_11244</name>
</gene>
<evidence type="ECO:0000313" key="13">
    <source>
        <dbReference type="Proteomes" id="UP000198995"/>
    </source>
</evidence>
<name>A0A1G6ZAP2_PEPNI</name>
<evidence type="ECO:0000256" key="1">
    <source>
        <dbReference type="ARBA" id="ARBA00004496"/>
    </source>
</evidence>
<dbReference type="InterPro" id="IPR050090">
    <property type="entry name" value="Tyrosine_recombinase_XerCD"/>
</dbReference>
<protein>
    <recommendedName>
        <fullName evidence="9">Tyrosine recombinase XerC</fullName>
    </recommendedName>
</protein>
<evidence type="ECO:0000256" key="9">
    <source>
        <dbReference type="HAMAP-Rule" id="MF_01808"/>
    </source>
</evidence>
<feature type="active site" evidence="9">
    <location>
        <position position="247"/>
    </location>
</feature>
<dbReference type="PANTHER" id="PTHR30349:SF41">
    <property type="entry name" value="INTEGRASE_RECOMBINASE PROTEIN MJ0367-RELATED"/>
    <property type="match status" value="1"/>
</dbReference>
<dbReference type="NCBIfam" id="NF001399">
    <property type="entry name" value="PRK00283.1"/>
    <property type="match status" value="1"/>
</dbReference>
<dbReference type="GO" id="GO:0009037">
    <property type="term" value="F:tyrosine-based site-specific recombinase activity"/>
    <property type="evidence" value="ECO:0007669"/>
    <property type="project" value="UniProtKB-UniRule"/>
</dbReference>
<dbReference type="GO" id="GO:0007059">
    <property type="term" value="P:chromosome segregation"/>
    <property type="evidence" value="ECO:0007669"/>
    <property type="project" value="UniProtKB-UniRule"/>
</dbReference>
<dbReference type="Pfam" id="PF00589">
    <property type="entry name" value="Phage_integrase"/>
    <property type="match status" value="1"/>
</dbReference>
<dbReference type="GO" id="GO:0006313">
    <property type="term" value="P:DNA transposition"/>
    <property type="evidence" value="ECO:0007669"/>
    <property type="project" value="UniProtKB-UniRule"/>
</dbReference>
<feature type="domain" description="Tyr recombinase" evidence="10">
    <location>
        <begin position="106"/>
        <end position="292"/>
    </location>
</feature>
<dbReference type="InterPro" id="IPR004107">
    <property type="entry name" value="Integrase_SAM-like_N"/>
</dbReference>
<dbReference type="SUPFAM" id="SSF47823">
    <property type="entry name" value="lambda integrase-like, N-terminal domain"/>
    <property type="match status" value="1"/>
</dbReference>
<reference evidence="12 13" key="1">
    <citation type="submission" date="2016-10" db="EMBL/GenBank/DDBJ databases">
        <authorList>
            <person name="de Groot N.N."/>
        </authorList>
    </citation>
    <scope>NUCLEOTIDE SEQUENCE [LARGE SCALE GENOMIC DNA]</scope>
    <source>
        <strain evidence="12 13">DSM 20475</strain>
    </source>
</reference>
<dbReference type="HAMAP" id="MF_01808">
    <property type="entry name" value="Recomb_XerC_XerD"/>
    <property type="match status" value="1"/>
</dbReference>